<gene>
    <name evidence="2" type="ORF">LIER_21622</name>
</gene>
<evidence type="ECO:0000313" key="2">
    <source>
        <dbReference type="EMBL" id="GAA0166476.1"/>
    </source>
</evidence>
<accession>A0AAV3QTZ8</accession>
<protein>
    <submittedName>
        <fullName evidence="2">Uncharacterized protein</fullName>
    </submittedName>
</protein>
<organism evidence="2 3">
    <name type="scientific">Lithospermum erythrorhizon</name>
    <name type="common">Purple gromwell</name>
    <name type="synonym">Lithospermum officinale var. erythrorhizon</name>
    <dbReference type="NCBI Taxonomy" id="34254"/>
    <lineage>
        <taxon>Eukaryota</taxon>
        <taxon>Viridiplantae</taxon>
        <taxon>Streptophyta</taxon>
        <taxon>Embryophyta</taxon>
        <taxon>Tracheophyta</taxon>
        <taxon>Spermatophyta</taxon>
        <taxon>Magnoliopsida</taxon>
        <taxon>eudicotyledons</taxon>
        <taxon>Gunneridae</taxon>
        <taxon>Pentapetalae</taxon>
        <taxon>asterids</taxon>
        <taxon>lamiids</taxon>
        <taxon>Boraginales</taxon>
        <taxon>Boraginaceae</taxon>
        <taxon>Boraginoideae</taxon>
        <taxon>Lithospermeae</taxon>
        <taxon>Lithospermum</taxon>
    </lineage>
</organism>
<reference evidence="2 3" key="1">
    <citation type="submission" date="2024-01" db="EMBL/GenBank/DDBJ databases">
        <title>The complete chloroplast genome sequence of Lithospermum erythrorhizon: insights into the phylogenetic relationship among Boraginaceae species and the maternal lineages of purple gromwells.</title>
        <authorList>
            <person name="Okada T."/>
            <person name="Watanabe K."/>
        </authorList>
    </citation>
    <scope>NUCLEOTIDE SEQUENCE [LARGE SCALE GENOMIC DNA]</scope>
</reference>
<dbReference type="AlphaFoldDB" id="A0AAV3QTZ8"/>
<feature type="region of interest" description="Disordered" evidence="1">
    <location>
        <begin position="1"/>
        <end position="35"/>
    </location>
</feature>
<dbReference type="Proteomes" id="UP001454036">
    <property type="component" value="Unassembled WGS sequence"/>
</dbReference>
<proteinExistence type="predicted"/>
<name>A0AAV3QTZ8_LITER</name>
<feature type="compositionally biased region" description="Basic and acidic residues" evidence="1">
    <location>
        <begin position="1"/>
        <end position="18"/>
    </location>
</feature>
<evidence type="ECO:0000256" key="1">
    <source>
        <dbReference type="SAM" id="MobiDB-lite"/>
    </source>
</evidence>
<evidence type="ECO:0000313" key="3">
    <source>
        <dbReference type="Proteomes" id="UP001454036"/>
    </source>
</evidence>
<dbReference type="EMBL" id="BAABME010005736">
    <property type="protein sequence ID" value="GAA0166476.1"/>
    <property type="molecule type" value="Genomic_DNA"/>
</dbReference>
<comment type="caution">
    <text evidence="2">The sequence shown here is derived from an EMBL/GenBank/DDBJ whole genome shotgun (WGS) entry which is preliminary data.</text>
</comment>
<sequence>MHEPCSRRAAQDDSELKEHRTKQGNSPKDLPPDEEVFFTNKKKGLVKVENIRIHEENIIVAYLKEYSDGYHELFESDGMTSILPPMVQDRADKEETEGGIEIITDQRKDARNIGAKDTTDLFRN</sequence>
<keyword evidence="3" id="KW-1185">Reference proteome</keyword>